<keyword evidence="1" id="KW-0472">Membrane</keyword>
<proteinExistence type="predicted"/>
<sequence>MKSERIKLGFIAAGAMNIGGVLVFSRGLTNEVINQFDPIVMSNFGLLMIMVWGLAYLGTAFIQANVSWLAAAFAIEKLVYVIAWLMWIGHHSLADVYHQDLLAGLFYTIYGANDFVFMLFFLWVFMSQRRSKLADS</sequence>
<feature type="transmembrane region" description="Helical" evidence="1">
    <location>
        <begin position="7"/>
        <end position="24"/>
    </location>
</feature>
<dbReference type="OrthoDB" id="7433042at2"/>
<evidence type="ECO:0000256" key="1">
    <source>
        <dbReference type="SAM" id="Phobius"/>
    </source>
</evidence>
<feature type="transmembrane region" description="Helical" evidence="1">
    <location>
        <begin position="44"/>
        <end position="62"/>
    </location>
</feature>
<keyword evidence="1" id="KW-1133">Transmembrane helix</keyword>
<gene>
    <name evidence="2" type="ORF">BIY22_06955</name>
</gene>
<evidence type="ECO:0000313" key="3">
    <source>
        <dbReference type="Proteomes" id="UP000186313"/>
    </source>
</evidence>
<evidence type="ECO:0000313" key="2">
    <source>
        <dbReference type="EMBL" id="OLQ87910.1"/>
    </source>
</evidence>
<reference evidence="2 3" key="1">
    <citation type="submission" date="2016-09" db="EMBL/GenBank/DDBJ databases">
        <title>Genomic Taxonomy of the Vibrionaceae.</title>
        <authorList>
            <person name="Gonzalez-Castillo A."/>
            <person name="Gomez-Gil B."/>
            <person name="Enciso-Ibarra K."/>
        </authorList>
    </citation>
    <scope>NUCLEOTIDE SEQUENCE [LARGE SCALE GENOMIC DNA]</scope>
    <source>
        <strain evidence="2 3">CAIM 703</strain>
    </source>
</reference>
<feature type="transmembrane region" description="Helical" evidence="1">
    <location>
        <begin position="101"/>
        <end position="126"/>
    </location>
</feature>
<dbReference type="EMBL" id="MJMJ01000023">
    <property type="protein sequence ID" value="OLQ87910.1"/>
    <property type="molecule type" value="Genomic_DNA"/>
</dbReference>
<accession>A0A1Q9HE36</accession>
<comment type="caution">
    <text evidence="2">The sequence shown here is derived from an EMBL/GenBank/DDBJ whole genome shotgun (WGS) entry which is preliminary data.</text>
</comment>
<dbReference type="RefSeq" id="WP_075709082.1">
    <property type="nucleotide sequence ID" value="NZ_MJMJ01000023.1"/>
</dbReference>
<feature type="transmembrane region" description="Helical" evidence="1">
    <location>
        <begin position="69"/>
        <end position="89"/>
    </location>
</feature>
<dbReference type="AlphaFoldDB" id="A0A1Q9HE36"/>
<organism evidence="2 3">
    <name type="scientific">Vibrio panuliri</name>
    <dbReference type="NCBI Taxonomy" id="1381081"/>
    <lineage>
        <taxon>Bacteria</taxon>
        <taxon>Pseudomonadati</taxon>
        <taxon>Pseudomonadota</taxon>
        <taxon>Gammaproteobacteria</taxon>
        <taxon>Vibrionales</taxon>
        <taxon>Vibrionaceae</taxon>
        <taxon>Vibrio</taxon>
    </lineage>
</organism>
<protein>
    <submittedName>
        <fullName evidence="2">Uncharacterized protein</fullName>
    </submittedName>
</protein>
<name>A0A1Q9HE36_9VIBR</name>
<dbReference type="Proteomes" id="UP000186313">
    <property type="component" value="Unassembled WGS sequence"/>
</dbReference>
<keyword evidence="1" id="KW-0812">Transmembrane</keyword>